<evidence type="ECO:0000313" key="1">
    <source>
        <dbReference type="EMBL" id="MDX8047560.1"/>
    </source>
</evidence>
<keyword evidence="1" id="KW-0418">Kinase</keyword>
<organism evidence="1 2">
    <name type="scientific">Gracilibacillus pellucidus</name>
    <dbReference type="NCBI Taxonomy" id="3095368"/>
    <lineage>
        <taxon>Bacteria</taxon>
        <taxon>Bacillati</taxon>
        <taxon>Bacillota</taxon>
        <taxon>Bacilli</taxon>
        <taxon>Bacillales</taxon>
        <taxon>Bacillaceae</taxon>
        <taxon>Gracilibacillus</taxon>
    </lineage>
</organism>
<protein>
    <submittedName>
        <fullName evidence="1">Histidine kinase</fullName>
    </submittedName>
</protein>
<keyword evidence="2" id="KW-1185">Reference proteome</keyword>
<accession>A0ACC6M999</accession>
<dbReference type="Proteomes" id="UP001277972">
    <property type="component" value="Unassembled WGS sequence"/>
</dbReference>
<proteinExistence type="predicted"/>
<dbReference type="EMBL" id="JAWZSR010000015">
    <property type="protein sequence ID" value="MDX8047560.1"/>
    <property type="molecule type" value="Genomic_DNA"/>
</dbReference>
<comment type="caution">
    <text evidence="1">The sequence shown here is derived from an EMBL/GenBank/DDBJ whole genome shotgun (WGS) entry which is preliminary data.</text>
</comment>
<gene>
    <name evidence="1" type="ORF">SH601_16460</name>
</gene>
<sequence length="587" mass="68794">MKSIQSRLLCMLIIFILLPYFLSVLIIYHYTKENVEKHELAKNKEQLKESSAELQQYFNELIHLPYILYRDAELFQIFNNERKNITYLEKSIQHFYLMREEMKQVRFYLDKGKESITVYNAFVSSSKSQPNLLQQPYINKLYSSNQKEIIEAPHPLENYNNTAIVPQSDHTEVITIHHKITDVFSGDFLGVISMDIQLDEVSRIAGDLIKHKQEKMYILNENNQIIFSNDSQTIGQPVSKQVLKVINRQVESEDIVLSKTLTEPLDDWQLVKITPKEVLFQEVRQTTYPSIIAGIIVGILGFIMVSFITYKITNPIKQLTTKISAITDSYTTIPFNDQRHDEIGYLEKQMKEMMNRINDHIDREYKLELENKENQFQALKSQVNPHFLFNALQSIGTVALKSDAPNVYKLITALSNMMRYSMQANNWVKVRDEIHYIESYLSLQKERFQHPINYQIDISSKLLDMLIPSMILQPLVENYFKHCYEKGFTTAQLHLFGERWESYLYFTVKNTEATMKKEAIDQLRKSIYSSIPPTQMATEHIGLKNIHERLVLNYGEKAGIEIDNWDEQGFIVEIFIPLDEQHIRKGE</sequence>
<name>A0ACC6M999_9BACI</name>
<keyword evidence="1" id="KW-0808">Transferase</keyword>
<evidence type="ECO:0000313" key="2">
    <source>
        <dbReference type="Proteomes" id="UP001277972"/>
    </source>
</evidence>
<reference evidence="1" key="1">
    <citation type="submission" date="2023-11" db="EMBL/GenBank/DDBJ databases">
        <title>Gracilibacillus pellucida a moderately halophilic bacterium isolated from saline soil in Xinjiang province.</title>
        <authorList>
            <person name="Zhang Z."/>
            <person name="Tan F."/>
            <person name="Wang Y."/>
            <person name="Xia M."/>
        </authorList>
    </citation>
    <scope>NUCLEOTIDE SEQUENCE</scope>
    <source>
        <strain evidence="1">S3-1-1</strain>
    </source>
</reference>